<dbReference type="InterPro" id="IPR018697">
    <property type="entry name" value="DUF2199"/>
</dbReference>
<name>A0A370WS36_9GAMM</name>
<dbReference type="Pfam" id="PF09965">
    <property type="entry name" value="DUF2199"/>
    <property type="match status" value="1"/>
</dbReference>
<proteinExistence type="predicted"/>
<accession>A0A370WS36</accession>
<comment type="caution">
    <text evidence="1">The sequence shown here is derived from an EMBL/GenBank/DDBJ whole genome shotgun (WGS) entry which is preliminary data.</text>
</comment>
<dbReference type="Proteomes" id="UP000254258">
    <property type="component" value="Unassembled WGS sequence"/>
</dbReference>
<dbReference type="AlphaFoldDB" id="A0A370WS36"/>
<gene>
    <name evidence="1" type="ORF">DWU98_20140</name>
</gene>
<dbReference type="EMBL" id="QRBE01000019">
    <property type="protein sequence ID" value="RDS78932.1"/>
    <property type="molecule type" value="Genomic_DNA"/>
</dbReference>
<protein>
    <submittedName>
        <fullName evidence="1">DUF2199 domain-containing protein</fullName>
    </submittedName>
</protein>
<evidence type="ECO:0000313" key="1">
    <source>
        <dbReference type="EMBL" id="RDS78932.1"/>
    </source>
</evidence>
<sequence>MKWREIMRSDEAACQQCGAIHALDKLELTFFRPDAVIDLPENARKQDVLESDDLCVIRNEHYFVRATLPLPVHASEIPYRLGVWVQTSEAAFRRIYMLWSDESQANEPPFEVTIANRISTLPDTRGLAASLQLTGPKTRPDVFVAVVGHPITDQQRNGITAHRAYEYTTSAR</sequence>
<reference evidence="1 2" key="1">
    <citation type="submission" date="2018-07" db="EMBL/GenBank/DDBJ databases">
        <title>Dyella monticola sp. nov. and Dyella psychrodurans sp. nov. isolated from monsoon evergreen broad-leaved forest soil of Dinghu Mountain, China.</title>
        <authorList>
            <person name="Gao Z."/>
            <person name="Qiu L."/>
        </authorList>
    </citation>
    <scope>NUCLEOTIDE SEQUENCE [LARGE SCALE GENOMIC DNA]</scope>
    <source>
        <strain evidence="1 2">4G-K06</strain>
    </source>
</reference>
<organism evidence="1 2">
    <name type="scientific">Dyella monticola</name>
    <dbReference type="NCBI Taxonomy" id="1927958"/>
    <lineage>
        <taxon>Bacteria</taxon>
        <taxon>Pseudomonadati</taxon>
        <taxon>Pseudomonadota</taxon>
        <taxon>Gammaproteobacteria</taxon>
        <taxon>Lysobacterales</taxon>
        <taxon>Rhodanobacteraceae</taxon>
        <taxon>Dyella</taxon>
    </lineage>
</organism>
<keyword evidence="2" id="KW-1185">Reference proteome</keyword>
<evidence type="ECO:0000313" key="2">
    <source>
        <dbReference type="Proteomes" id="UP000254258"/>
    </source>
</evidence>